<dbReference type="InterPro" id="IPR007159">
    <property type="entry name" value="SpoVT-AbrB_dom"/>
</dbReference>
<dbReference type="SUPFAM" id="SSF89447">
    <property type="entry name" value="AbrB/MazE/MraZ-like"/>
    <property type="match status" value="1"/>
</dbReference>
<name>A0A1D7TWK3_9HYPH</name>
<accession>A0A1D7TWK3</accession>
<dbReference type="InterPro" id="IPR031848">
    <property type="entry name" value="PrlF_antitoxin"/>
</dbReference>
<protein>
    <submittedName>
        <fullName evidence="3">AbrB family transcriptional regulator</fullName>
    </submittedName>
</protein>
<organism evidence="3 4">
    <name type="scientific">Bosea vaviloviae</name>
    <dbReference type="NCBI Taxonomy" id="1526658"/>
    <lineage>
        <taxon>Bacteria</taxon>
        <taxon>Pseudomonadati</taxon>
        <taxon>Pseudomonadota</taxon>
        <taxon>Alphaproteobacteria</taxon>
        <taxon>Hyphomicrobiales</taxon>
        <taxon>Boseaceae</taxon>
        <taxon>Bosea</taxon>
    </lineage>
</organism>
<dbReference type="GO" id="GO:0003677">
    <property type="term" value="F:DNA binding"/>
    <property type="evidence" value="ECO:0007669"/>
    <property type="project" value="UniProtKB-UniRule"/>
</dbReference>
<reference evidence="3 4" key="1">
    <citation type="journal article" date="2015" name="Antonie Van Leeuwenhoek">
        <title>Bosea vaviloviae sp. nov., a new species of slow-growing rhizobia isolated from nodules of the relict species Vavilovia formosa (Stev.) Fed.</title>
        <authorList>
            <person name="Safronova V.I."/>
            <person name="Kuznetsova I.G."/>
            <person name="Sazanova A.L."/>
            <person name="Kimeklis A.K."/>
            <person name="Belimov A.A."/>
            <person name="Andronov E.E."/>
            <person name="Pinaev A.G."/>
            <person name="Chizhevskaya E.P."/>
            <person name="Pukhaev A.R."/>
            <person name="Popov K.P."/>
            <person name="Willems A."/>
            <person name="Tikhonovich I.A."/>
        </authorList>
    </citation>
    <scope>NUCLEOTIDE SEQUENCE [LARGE SCALE GENOMIC DNA]</scope>
    <source>
        <strain evidence="3 4">Vaf18</strain>
    </source>
</reference>
<dbReference type="SMART" id="SM00966">
    <property type="entry name" value="SpoVT_AbrB"/>
    <property type="match status" value="1"/>
</dbReference>
<dbReference type="Pfam" id="PF15937">
    <property type="entry name" value="PrlF_antitoxin"/>
    <property type="match status" value="1"/>
</dbReference>
<sequence>MAALLKEESTITAKGQTTVPKSVRQALGVDYGDRIAFFVDEQRRVYVEKAVGDVPDPVIESFLEFLARDMAKHPDKSVIAFPDALLERAAALTKGMDVDLDDEIEGEVSI</sequence>
<evidence type="ECO:0000259" key="2">
    <source>
        <dbReference type="PROSITE" id="PS51740"/>
    </source>
</evidence>
<dbReference type="STRING" id="1526658.BHK69_02385"/>
<dbReference type="GO" id="GO:0097351">
    <property type="term" value="F:toxin sequestering activity"/>
    <property type="evidence" value="ECO:0007669"/>
    <property type="project" value="InterPro"/>
</dbReference>
<dbReference type="EMBL" id="CP017147">
    <property type="protein sequence ID" value="AOO79491.1"/>
    <property type="molecule type" value="Genomic_DNA"/>
</dbReference>
<dbReference type="NCBIfam" id="TIGR01439">
    <property type="entry name" value="lp_hng_hel_AbrB"/>
    <property type="match status" value="1"/>
</dbReference>
<proteinExistence type="predicted"/>
<keyword evidence="1" id="KW-0238">DNA-binding</keyword>
<dbReference type="RefSeq" id="WP_069688714.1">
    <property type="nucleotide sequence ID" value="NZ_CP017147.1"/>
</dbReference>
<evidence type="ECO:0000313" key="4">
    <source>
        <dbReference type="Proteomes" id="UP000094969"/>
    </source>
</evidence>
<dbReference type="OrthoDB" id="9809003at2"/>
<dbReference type="Gene3D" id="2.10.260.10">
    <property type="match status" value="1"/>
</dbReference>
<dbReference type="AlphaFoldDB" id="A0A1D7TWK3"/>
<feature type="domain" description="SpoVT-AbrB" evidence="2">
    <location>
        <begin position="6"/>
        <end position="50"/>
    </location>
</feature>
<dbReference type="InterPro" id="IPR037914">
    <property type="entry name" value="SpoVT-AbrB_sf"/>
</dbReference>
<evidence type="ECO:0000313" key="3">
    <source>
        <dbReference type="EMBL" id="AOO79491.1"/>
    </source>
</evidence>
<dbReference type="GO" id="GO:0003700">
    <property type="term" value="F:DNA-binding transcription factor activity"/>
    <property type="evidence" value="ECO:0007669"/>
    <property type="project" value="InterPro"/>
</dbReference>
<evidence type="ECO:0000256" key="1">
    <source>
        <dbReference type="PROSITE-ProRule" id="PRU01076"/>
    </source>
</evidence>
<gene>
    <name evidence="3" type="ORF">BHK69_02385</name>
</gene>
<keyword evidence="4" id="KW-1185">Reference proteome</keyword>
<dbReference type="Proteomes" id="UP000094969">
    <property type="component" value="Chromosome"/>
</dbReference>
<dbReference type="KEGG" id="bvv:BHK69_02385"/>
<dbReference type="GO" id="GO:0001558">
    <property type="term" value="P:regulation of cell growth"/>
    <property type="evidence" value="ECO:0007669"/>
    <property type="project" value="InterPro"/>
</dbReference>
<dbReference type="PROSITE" id="PS51740">
    <property type="entry name" value="SPOVT_ABRB"/>
    <property type="match status" value="1"/>
</dbReference>